<dbReference type="RefSeq" id="WP_065159244.1">
    <property type="nucleotide sequence ID" value="NZ_LZLQ01000090.1"/>
</dbReference>
<keyword evidence="1" id="KW-0472">Membrane</keyword>
<feature type="transmembrane region" description="Helical" evidence="1">
    <location>
        <begin position="75"/>
        <end position="94"/>
    </location>
</feature>
<keyword evidence="3" id="KW-1185">Reference proteome</keyword>
<protein>
    <recommendedName>
        <fullName evidence="4">DUF2254 domain-containing protein</fullName>
    </recommendedName>
</protein>
<dbReference type="AlphaFoldDB" id="A0A1A3N153"/>
<feature type="transmembrane region" description="Helical" evidence="1">
    <location>
        <begin position="142"/>
        <end position="167"/>
    </location>
</feature>
<organism evidence="2 3">
    <name type="scientific">Mycobacterium asiaticum</name>
    <dbReference type="NCBI Taxonomy" id="1790"/>
    <lineage>
        <taxon>Bacteria</taxon>
        <taxon>Bacillati</taxon>
        <taxon>Actinomycetota</taxon>
        <taxon>Actinomycetes</taxon>
        <taxon>Mycobacteriales</taxon>
        <taxon>Mycobacteriaceae</taxon>
        <taxon>Mycobacterium</taxon>
    </lineage>
</organism>
<reference evidence="2 3" key="1">
    <citation type="submission" date="2016-06" db="EMBL/GenBank/DDBJ databases">
        <authorList>
            <person name="Kjaerup R.B."/>
            <person name="Dalgaard T.S."/>
            <person name="Juul-Madsen H.R."/>
        </authorList>
    </citation>
    <scope>NUCLEOTIDE SEQUENCE [LARGE SCALE GENOMIC DNA]</scope>
    <source>
        <strain evidence="2 3">1245139.5</strain>
    </source>
</reference>
<accession>A0A1A3N153</accession>
<feature type="transmembrane region" description="Helical" evidence="1">
    <location>
        <begin position="20"/>
        <end position="44"/>
    </location>
</feature>
<sequence>MRPTAGTARPRRESGLQRALQEFLSVPLAIIAGFIVLGLITSVLDGSDAEWLKPATHVLAKVAPPQENQSMLRTVAPGMLTLMTITFVLLLTLVHRMSDVFTWVVVEQFLRRRVNQAFFGYFAGLSAYYVVVLALVDPEHAVFSTALALILSVLALSGLVVFGYLVLDQLRPPSVVERIVQHTIATRTEQLSWIRRMRDKSLLEHLPATTVRSECSGYLVDIHLNTLRRALESTSGEAEIEFVAKLGSHFVSGSELATVRAESAEERARLADAVLDALRCGRERQLDREPSYGVHQLSSMGWAAATQRDPEAALVAVDGLYVLLARWSRESAAAATPSDGEPALPVVYTDDTISEVLASLASIAVGAINGGQHQTCARVLDVFAKAIPQLSEDDQRTAAMQLRYALPTATRHPFTADLDRVLTELRRVLSQHGHTEAATELEHVEARLNDQLSS</sequence>
<proteinExistence type="predicted"/>
<evidence type="ECO:0000313" key="3">
    <source>
        <dbReference type="Proteomes" id="UP000093629"/>
    </source>
</evidence>
<dbReference type="OrthoDB" id="4661324at2"/>
<evidence type="ECO:0000256" key="1">
    <source>
        <dbReference type="SAM" id="Phobius"/>
    </source>
</evidence>
<dbReference type="InterPro" id="IPR018723">
    <property type="entry name" value="DUF2254_membrane"/>
</dbReference>
<evidence type="ECO:0000313" key="2">
    <source>
        <dbReference type="EMBL" id="OBK15085.1"/>
    </source>
</evidence>
<keyword evidence="1" id="KW-0812">Transmembrane</keyword>
<name>A0A1A3N153_MYCAS</name>
<gene>
    <name evidence="2" type="ORF">A5636_06805</name>
</gene>
<dbReference type="Proteomes" id="UP000093629">
    <property type="component" value="Unassembled WGS sequence"/>
</dbReference>
<evidence type="ECO:0008006" key="4">
    <source>
        <dbReference type="Google" id="ProtNLM"/>
    </source>
</evidence>
<keyword evidence="1" id="KW-1133">Transmembrane helix</keyword>
<comment type="caution">
    <text evidence="2">The sequence shown here is derived from an EMBL/GenBank/DDBJ whole genome shotgun (WGS) entry which is preliminary data.</text>
</comment>
<feature type="transmembrane region" description="Helical" evidence="1">
    <location>
        <begin position="118"/>
        <end position="136"/>
    </location>
</feature>
<dbReference type="EMBL" id="LZLQ01000090">
    <property type="protein sequence ID" value="OBK15085.1"/>
    <property type="molecule type" value="Genomic_DNA"/>
</dbReference>
<dbReference type="Pfam" id="PF10011">
    <property type="entry name" value="DUF2254"/>
    <property type="match status" value="1"/>
</dbReference>